<dbReference type="GO" id="GO:0009378">
    <property type="term" value="F:four-way junction helicase activity"/>
    <property type="evidence" value="ECO:0007669"/>
    <property type="project" value="InterPro"/>
</dbReference>
<dbReference type="CDD" id="cd14332">
    <property type="entry name" value="UBA_RuvA_C"/>
    <property type="match status" value="1"/>
</dbReference>
<dbReference type="InterPro" id="IPR000085">
    <property type="entry name" value="RuvA"/>
</dbReference>
<gene>
    <name evidence="6" type="primary">ruvA</name>
    <name evidence="8" type="ORF">AC230_24100</name>
</gene>
<dbReference type="AlphaFoldDB" id="A0A0K9X8S9"/>
<keyword evidence="9" id="KW-1185">Reference proteome</keyword>
<evidence type="ECO:0000256" key="2">
    <source>
        <dbReference type="ARBA" id="ARBA00022763"/>
    </source>
</evidence>
<dbReference type="GO" id="GO:0006281">
    <property type="term" value="P:DNA repair"/>
    <property type="evidence" value="ECO:0007669"/>
    <property type="project" value="UniProtKB-UniRule"/>
</dbReference>
<accession>A0A0K9X8S9</accession>
<evidence type="ECO:0000256" key="4">
    <source>
        <dbReference type="ARBA" id="ARBA00023172"/>
    </source>
</evidence>
<dbReference type="Gene3D" id="1.10.150.20">
    <property type="entry name" value="5' to 3' exonuclease, C-terminal subdomain"/>
    <property type="match status" value="1"/>
</dbReference>
<evidence type="ECO:0000256" key="6">
    <source>
        <dbReference type="HAMAP-Rule" id="MF_00031"/>
    </source>
</evidence>
<dbReference type="Proteomes" id="UP000037288">
    <property type="component" value="Unassembled WGS sequence"/>
</dbReference>
<dbReference type="GO" id="GO:0009379">
    <property type="term" value="C:Holliday junction helicase complex"/>
    <property type="evidence" value="ECO:0007669"/>
    <property type="project" value="InterPro"/>
</dbReference>
<dbReference type="GO" id="GO:0005524">
    <property type="term" value="F:ATP binding"/>
    <property type="evidence" value="ECO:0007669"/>
    <property type="project" value="InterPro"/>
</dbReference>
<evidence type="ECO:0000313" key="8">
    <source>
        <dbReference type="EMBL" id="KNB49835.1"/>
    </source>
</evidence>
<keyword evidence="8" id="KW-0378">Hydrolase</keyword>
<dbReference type="InterPro" id="IPR036267">
    <property type="entry name" value="RuvA_C_sf"/>
</dbReference>
<feature type="domain" description="Helix-hairpin-helix DNA-binding motif class 1" evidence="7">
    <location>
        <begin position="72"/>
        <end position="91"/>
    </location>
</feature>
<dbReference type="GO" id="GO:0000400">
    <property type="term" value="F:four-way junction DNA binding"/>
    <property type="evidence" value="ECO:0007669"/>
    <property type="project" value="UniProtKB-UniRule"/>
</dbReference>
<keyword evidence="4 6" id="KW-0233">DNA recombination</keyword>
<dbReference type="SMART" id="SM00278">
    <property type="entry name" value="HhH1"/>
    <property type="match status" value="2"/>
</dbReference>
<comment type="similarity">
    <text evidence="6">Belongs to the RuvA family.</text>
</comment>
<feature type="domain" description="Helix-hairpin-helix DNA-binding motif class 1" evidence="7">
    <location>
        <begin position="107"/>
        <end position="126"/>
    </location>
</feature>
<dbReference type="STRING" id="1678637.AC230_24100"/>
<evidence type="ECO:0000259" key="7">
    <source>
        <dbReference type="SMART" id="SM00278"/>
    </source>
</evidence>
<proteinExistence type="inferred from homology"/>
<dbReference type="SUPFAM" id="SSF50249">
    <property type="entry name" value="Nucleic acid-binding proteins"/>
    <property type="match status" value="1"/>
</dbReference>
<keyword evidence="2 6" id="KW-0227">DNA damage</keyword>
<comment type="caution">
    <text evidence="6">Lacks conserved residue(s) required for the propagation of feature annotation.</text>
</comment>
<feature type="region of interest" description="Domain III" evidence="6">
    <location>
        <begin position="149"/>
        <end position="209"/>
    </location>
</feature>
<dbReference type="HAMAP" id="MF_00031">
    <property type="entry name" value="DNA_HJ_migration_RuvA"/>
    <property type="match status" value="1"/>
</dbReference>
<dbReference type="Pfam" id="PF07499">
    <property type="entry name" value="RuvA_C"/>
    <property type="match status" value="1"/>
</dbReference>
<dbReference type="Gene3D" id="2.40.50.140">
    <property type="entry name" value="Nucleic acid-binding proteins"/>
    <property type="match status" value="1"/>
</dbReference>
<comment type="subcellular location">
    <subcellularLocation>
        <location evidence="6">Cytoplasm</location>
    </subcellularLocation>
</comment>
<keyword evidence="5 6" id="KW-0234">DNA repair</keyword>
<sequence>MIAFVSGPVAALAPDTAVVEVGGVGMAVQCTPGTLARLTVGEPARLATSLVVREDSLTLYGFADDDERQTFELLQTASGVGPRLAQAMLAVHSPDALRRAFAAGDEKALTAVPGIGKKGAQKLLLELKDRLGAPVGGGTAAVASAAPAAAAGWRDQLHTALVGLGYAPREADGAVEAVAPQAEAVAAEGGTPQVGQLLRAALQSLNRAR</sequence>
<dbReference type="GO" id="GO:0005737">
    <property type="term" value="C:cytoplasm"/>
    <property type="evidence" value="ECO:0007669"/>
    <property type="project" value="UniProtKB-SubCell"/>
</dbReference>
<keyword evidence="8" id="KW-0067">ATP-binding</keyword>
<dbReference type="NCBIfam" id="TIGR00084">
    <property type="entry name" value="ruvA"/>
    <property type="match status" value="1"/>
</dbReference>
<dbReference type="GO" id="GO:0048476">
    <property type="term" value="C:Holliday junction resolvase complex"/>
    <property type="evidence" value="ECO:0007669"/>
    <property type="project" value="UniProtKB-UniRule"/>
</dbReference>
<dbReference type="InterPro" id="IPR010994">
    <property type="entry name" value="RuvA_2-like"/>
</dbReference>
<protein>
    <recommendedName>
        <fullName evidence="6">Holliday junction branch migration complex subunit RuvA</fullName>
    </recommendedName>
</protein>
<evidence type="ECO:0000313" key="9">
    <source>
        <dbReference type="Proteomes" id="UP000037288"/>
    </source>
</evidence>
<keyword evidence="8" id="KW-0547">Nucleotide-binding</keyword>
<dbReference type="Pfam" id="PF14520">
    <property type="entry name" value="HHH_5"/>
    <property type="match status" value="1"/>
</dbReference>
<dbReference type="Pfam" id="PF01330">
    <property type="entry name" value="RuvA_N"/>
    <property type="match status" value="1"/>
</dbReference>
<comment type="function">
    <text evidence="6">The RuvA-RuvB-RuvC complex processes Holliday junction (HJ) DNA during genetic recombination and DNA repair, while the RuvA-RuvB complex plays an important role in the rescue of blocked DNA replication forks via replication fork reversal (RFR). RuvA specifically binds to HJ cruciform DNA, conferring on it an open structure. The RuvB hexamer acts as an ATP-dependent pump, pulling dsDNA into and through the RuvAB complex. HJ branch migration allows RuvC to scan DNA until it finds its consensus sequence, where it cleaves and resolves the cruciform DNA.</text>
</comment>
<comment type="subunit">
    <text evidence="6">Homotetramer. Forms an RuvA(8)-RuvB(12)-Holliday junction (HJ) complex. HJ DNA is sandwiched between 2 RuvA tetramers; dsDNA enters through RuvA and exits via RuvB. An RuvB hexamer assembles on each DNA strand where it exits the tetramer. Each RuvB hexamer is contacted by two RuvA subunits (via domain III) on 2 adjacent RuvB subunits; this complex drives branch migration. In the full resolvosome a probable DNA-RuvA(4)-RuvB(12)-RuvC(2) complex forms which resolves the HJ.</text>
</comment>
<keyword evidence="3 6" id="KW-0238">DNA-binding</keyword>
<dbReference type="RefSeq" id="WP_049718384.1">
    <property type="nucleotide sequence ID" value="NZ_LFXA01000017.1"/>
</dbReference>
<dbReference type="SUPFAM" id="SSF46929">
    <property type="entry name" value="DNA helicase RuvA subunit, C-terminal domain"/>
    <property type="match status" value="1"/>
</dbReference>
<dbReference type="InterPro" id="IPR003583">
    <property type="entry name" value="Hlx-hairpin-Hlx_DNA-bd_motif"/>
</dbReference>
<evidence type="ECO:0000256" key="3">
    <source>
        <dbReference type="ARBA" id="ARBA00023125"/>
    </source>
</evidence>
<comment type="caution">
    <text evidence="8">The sequence shown here is derived from an EMBL/GenBank/DDBJ whole genome shotgun (WGS) entry which is preliminary data.</text>
</comment>
<name>A0A0K9X8S9_9ACTN</name>
<evidence type="ECO:0000256" key="1">
    <source>
        <dbReference type="ARBA" id="ARBA00022490"/>
    </source>
</evidence>
<keyword evidence="1 6" id="KW-0963">Cytoplasm</keyword>
<dbReference type="OrthoDB" id="5293449at2"/>
<comment type="domain">
    <text evidence="6">Has three domains with a flexible linker between the domains II and III and assumes an 'L' shape. Domain III is highly mobile and contacts RuvB.</text>
</comment>
<dbReference type="SUPFAM" id="SSF47781">
    <property type="entry name" value="RuvA domain 2-like"/>
    <property type="match status" value="1"/>
</dbReference>
<dbReference type="InterPro" id="IPR012340">
    <property type="entry name" value="NA-bd_OB-fold"/>
</dbReference>
<dbReference type="GO" id="GO:0006310">
    <property type="term" value="P:DNA recombination"/>
    <property type="evidence" value="ECO:0007669"/>
    <property type="project" value="UniProtKB-UniRule"/>
</dbReference>
<dbReference type="InterPro" id="IPR011114">
    <property type="entry name" value="RuvA_C"/>
</dbReference>
<dbReference type="PATRIC" id="fig|1678637.3.peg.5150"/>
<keyword evidence="8" id="KW-0347">Helicase</keyword>
<evidence type="ECO:0000256" key="5">
    <source>
        <dbReference type="ARBA" id="ARBA00023204"/>
    </source>
</evidence>
<dbReference type="EMBL" id="LFXA01000017">
    <property type="protein sequence ID" value="KNB49835.1"/>
    <property type="molecule type" value="Genomic_DNA"/>
</dbReference>
<dbReference type="Gene3D" id="1.10.8.10">
    <property type="entry name" value="DNA helicase RuvA subunit, C-terminal domain"/>
    <property type="match status" value="1"/>
</dbReference>
<reference evidence="9" key="1">
    <citation type="submission" date="2015-07" db="EMBL/GenBank/DDBJ databases">
        <title>Draft genome sequence of Streptomyces sp. CMAA 1322, a bacterium isolated from Caatinga biome, from dry forest semiarid of Brazil.</title>
        <authorList>
            <person name="Santos S.N."/>
            <person name="Gacesa R."/>
            <person name="Taketani R.G."/>
            <person name="Long P.F."/>
            <person name="Melo I.S."/>
        </authorList>
    </citation>
    <scope>NUCLEOTIDE SEQUENCE [LARGE SCALE GENOMIC DNA]</scope>
    <source>
        <strain evidence="9">CMAA 1322</strain>
    </source>
</reference>
<organism evidence="8 9">
    <name type="scientific">Streptomyces caatingaensis</name>
    <dbReference type="NCBI Taxonomy" id="1678637"/>
    <lineage>
        <taxon>Bacteria</taxon>
        <taxon>Bacillati</taxon>
        <taxon>Actinomycetota</taxon>
        <taxon>Actinomycetes</taxon>
        <taxon>Kitasatosporales</taxon>
        <taxon>Streptomycetaceae</taxon>
        <taxon>Streptomyces</taxon>
    </lineage>
</organism>
<dbReference type="InterPro" id="IPR013849">
    <property type="entry name" value="DNA_helicase_Holl-junc_RuvA_I"/>
</dbReference>